<keyword evidence="2" id="KW-1185">Reference proteome</keyword>
<dbReference type="STRING" id="84698.SAMN04488528_100951"/>
<dbReference type="AlphaFoldDB" id="A0A1I0XQK9"/>
<dbReference type="RefSeq" id="WP_090040225.1">
    <property type="nucleotide sequence ID" value="NZ_FOKI01000009.1"/>
</dbReference>
<protein>
    <submittedName>
        <fullName evidence="1">Uncharacterized protein</fullName>
    </submittedName>
</protein>
<organism evidence="1 2">
    <name type="scientific">Clostridium frigidicarnis</name>
    <dbReference type="NCBI Taxonomy" id="84698"/>
    <lineage>
        <taxon>Bacteria</taxon>
        <taxon>Bacillati</taxon>
        <taxon>Bacillota</taxon>
        <taxon>Clostridia</taxon>
        <taxon>Eubacteriales</taxon>
        <taxon>Clostridiaceae</taxon>
        <taxon>Clostridium</taxon>
    </lineage>
</organism>
<name>A0A1I0XQK9_9CLOT</name>
<gene>
    <name evidence="1" type="ORF">SAMN04488528_100951</name>
</gene>
<sequence>MGKDNKIQKYSYSIENNFSEEGFFKDVLANCYEKKLLDDNILGRIYYERMELLKVNLKYYTKDESSSVMVEVAESILQCIDYTIGIYLKTFDNLESIIEEIKNTNLFDMLKMGHDLIKEKILYSKKLLHEINENKLEVDNYSYSDTIDYGIPLFFKEYNDLFSAHETPASIDYQLYIDNMDYIGIEYIFNYLETLSLENEFCNNFHISEINKVLRGYDKKCELLLINIFELVLINSLGVIICGKDLNSLNINSLDREQIKNKLGNLSLEELQQELLKYAKICSEILDIKNEAVVTYIKKSTLKITSLINESIKLNRLETVFISFDEDDSNEMFEYTDGEKMTNSEFKKLSEEIRECSLVKDKIVLIKNNIKSLEDLVDMLDAECLFEDEYINCFKSLSKMEIILLSKYISELSFENEYEKQWYYEFNEYILSLREEEQIAIREAKERIEL</sequence>
<proteinExistence type="predicted"/>
<dbReference type="Pfam" id="PF19677">
    <property type="entry name" value="DUF6179"/>
    <property type="match status" value="1"/>
</dbReference>
<dbReference type="InterPro" id="IPR045751">
    <property type="entry name" value="DUF6179"/>
</dbReference>
<dbReference type="EMBL" id="FOKI01000009">
    <property type="protein sequence ID" value="SFB02746.1"/>
    <property type="molecule type" value="Genomic_DNA"/>
</dbReference>
<reference evidence="1 2" key="1">
    <citation type="submission" date="2016-10" db="EMBL/GenBank/DDBJ databases">
        <authorList>
            <person name="de Groot N.N."/>
        </authorList>
    </citation>
    <scope>NUCLEOTIDE SEQUENCE [LARGE SCALE GENOMIC DNA]</scope>
    <source>
        <strain evidence="1 2">DSM 12271</strain>
    </source>
</reference>
<dbReference type="OrthoDB" id="3173587at2"/>
<dbReference type="Proteomes" id="UP000198619">
    <property type="component" value="Unassembled WGS sequence"/>
</dbReference>
<accession>A0A1I0XQK9</accession>
<evidence type="ECO:0000313" key="2">
    <source>
        <dbReference type="Proteomes" id="UP000198619"/>
    </source>
</evidence>
<evidence type="ECO:0000313" key="1">
    <source>
        <dbReference type="EMBL" id="SFB02746.1"/>
    </source>
</evidence>